<dbReference type="EMBL" id="SWAD01000025">
    <property type="protein sequence ID" value="TMQ77449.1"/>
    <property type="molecule type" value="Genomic_DNA"/>
</dbReference>
<accession>A0A5S4EPS5</accession>
<reference evidence="1 2" key="1">
    <citation type="submission" date="2019-04" db="EMBL/GenBank/DDBJ databases">
        <title>A novel phosphate-accumulating bacterium identified in bioreactor for phosphate removal from wastewater.</title>
        <authorList>
            <person name="Kotlyarov R.Y."/>
            <person name="Beletsky A.V."/>
            <person name="Kallistova A.Y."/>
            <person name="Dorofeev A.G."/>
            <person name="Nikolaev Y.Y."/>
            <person name="Pimenov N.V."/>
            <person name="Ravin N.V."/>
            <person name="Mardanov A.V."/>
        </authorList>
    </citation>
    <scope>NUCLEOTIDE SEQUENCE [LARGE SCALE GENOMIC DNA]</scope>
    <source>
        <strain evidence="1 2">Bin19</strain>
    </source>
</reference>
<keyword evidence="2" id="KW-1185">Reference proteome</keyword>
<organism evidence="1 2">
    <name type="scientific">Candidatus Accumulibacter phosphatis</name>
    <dbReference type="NCBI Taxonomy" id="327160"/>
    <lineage>
        <taxon>Bacteria</taxon>
        <taxon>Pseudomonadati</taxon>
        <taxon>Pseudomonadota</taxon>
        <taxon>Betaproteobacteria</taxon>
        <taxon>Candidatus Accumulibacter</taxon>
    </lineage>
</organism>
<sequence length="53" mass="5996">MRRQITNQRPQRPQLTDQLLLLGNAQLFKVGKFVHAELKASSVPADLSSYENS</sequence>
<gene>
    <name evidence="1" type="ORF">ACCUM_3169</name>
</gene>
<proteinExistence type="predicted"/>
<evidence type="ECO:0000313" key="2">
    <source>
        <dbReference type="Proteomes" id="UP000306324"/>
    </source>
</evidence>
<comment type="caution">
    <text evidence="1">The sequence shown here is derived from an EMBL/GenBank/DDBJ whole genome shotgun (WGS) entry which is preliminary data.</text>
</comment>
<name>A0A5S4EPS5_9PROT</name>
<dbReference type="AlphaFoldDB" id="A0A5S4EPS5"/>
<protein>
    <submittedName>
        <fullName evidence="1">Uncharacterized protein</fullName>
    </submittedName>
</protein>
<evidence type="ECO:0000313" key="1">
    <source>
        <dbReference type="EMBL" id="TMQ77449.1"/>
    </source>
</evidence>
<dbReference type="Proteomes" id="UP000306324">
    <property type="component" value="Unassembled WGS sequence"/>
</dbReference>